<evidence type="ECO:0000313" key="3">
    <source>
        <dbReference type="Proteomes" id="UP000675880"/>
    </source>
</evidence>
<proteinExistence type="predicted"/>
<feature type="coiled-coil region" evidence="1">
    <location>
        <begin position="1"/>
        <end position="42"/>
    </location>
</feature>
<reference evidence="2 3" key="1">
    <citation type="submission" date="2021-02" db="EMBL/GenBank/DDBJ databases">
        <authorList>
            <person name="Han P."/>
        </authorList>
    </citation>
    <scope>NUCLEOTIDE SEQUENCE [LARGE SCALE GENOMIC DNA]</scope>
    <source>
        <strain evidence="2">Candidatus Nitrospira sp. ZN2</strain>
    </source>
</reference>
<organism evidence="2 3">
    <name type="scientific">Nitrospira defluvii</name>
    <dbReference type="NCBI Taxonomy" id="330214"/>
    <lineage>
        <taxon>Bacteria</taxon>
        <taxon>Pseudomonadati</taxon>
        <taxon>Nitrospirota</taxon>
        <taxon>Nitrospiria</taxon>
        <taxon>Nitrospirales</taxon>
        <taxon>Nitrospiraceae</taxon>
        <taxon>Nitrospira</taxon>
    </lineage>
</organism>
<evidence type="ECO:0000313" key="2">
    <source>
        <dbReference type="EMBL" id="CAE6758615.1"/>
    </source>
</evidence>
<dbReference type="Proteomes" id="UP000675880">
    <property type="component" value="Unassembled WGS sequence"/>
</dbReference>
<dbReference type="EMBL" id="CAJNBJ010000016">
    <property type="protein sequence ID" value="CAE6758615.1"/>
    <property type="molecule type" value="Genomic_DNA"/>
</dbReference>
<protein>
    <recommendedName>
        <fullName evidence="4">Apolipoprotein E</fullName>
    </recommendedName>
</protein>
<sequence length="211" mass="24203">MSGIETVRASVEKKLEALEHQAEALEAQLTQTREQVLERVEEGKRQLHDLVTSVRNELSASPGVVDQVKAELQTALDHLQVQLALGKAEARDVLEEQREKILQALRHFESSADRTLTGAAFRSGRLWEDLVERASRLEAEFEAVRHGWLDERGAQRHMVEATQQELLGRLRAYRDGLRVKRQMVRARADTFEIDLREGLTQIKTAFRRLFE</sequence>
<dbReference type="RefSeq" id="WP_213042683.1">
    <property type="nucleotide sequence ID" value="NZ_CAJNBJ010000016.1"/>
</dbReference>
<name>A0ABM8RKT9_9BACT</name>
<keyword evidence="3" id="KW-1185">Reference proteome</keyword>
<evidence type="ECO:0008006" key="4">
    <source>
        <dbReference type="Google" id="ProtNLM"/>
    </source>
</evidence>
<keyword evidence="1" id="KW-0175">Coiled coil</keyword>
<comment type="caution">
    <text evidence="2">The sequence shown here is derived from an EMBL/GenBank/DDBJ whole genome shotgun (WGS) entry which is preliminary data.</text>
</comment>
<gene>
    <name evidence="2" type="ORF">NSPZN2_30530</name>
</gene>
<accession>A0ABM8RKT9</accession>
<evidence type="ECO:0000256" key="1">
    <source>
        <dbReference type="SAM" id="Coils"/>
    </source>
</evidence>